<comment type="caution">
    <text evidence="3">The sequence shown here is derived from an EMBL/GenBank/DDBJ whole genome shotgun (WGS) entry which is preliminary data.</text>
</comment>
<accession>A0ABR9LBC3</accession>
<dbReference type="SUPFAM" id="SSF52266">
    <property type="entry name" value="SGNH hydrolase"/>
    <property type="match status" value="1"/>
</dbReference>
<name>A0ABR9LBC3_9PSEU</name>
<dbReference type="CDD" id="cd01823">
    <property type="entry name" value="SEST_like"/>
    <property type="match status" value="1"/>
</dbReference>
<feature type="chain" id="PRO_5046622069" evidence="1">
    <location>
        <begin position="26"/>
        <end position="274"/>
    </location>
</feature>
<feature type="signal peptide" evidence="1">
    <location>
        <begin position="1"/>
        <end position="25"/>
    </location>
</feature>
<dbReference type="InterPro" id="IPR037460">
    <property type="entry name" value="SEST-like"/>
</dbReference>
<dbReference type="Gene3D" id="3.40.50.1110">
    <property type="entry name" value="SGNH hydrolase"/>
    <property type="match status" value="1"/>
</dbReference>
<feature type="domain" description="SGNH hydrolase-type esterase" evidence="2">
    <location>
        <begin position="33"/>
        <end position="263"/>
    </location>
</feature>
<dbReference type="PANTHER" id="PTHR37981:SF1">
    <property type="entry name" value="SGNH HYDROLASE-TYPE ESTERASE DOMAIN-CONTAINING PROTEIN"/>
    <property type="match status" value="1"/>
</dbReference>
<evidence type="ECO:0000256" key="1">
    <source>
        <dbReference type="SAM" id="SignalP"/>
    </source>
</evidence>
<keyword evidence="1" id="KW-0732">Signal</keyword>
<dbReference type="InterPro" id="IPR013830">
    <property type="entry name" value="SGNH_hydro"/>
</dbReference>
<reference evidence="3 4" key="1">
    <citation type="submission" date="2020-10" db="EMBL/GenBank/DDBJ databases">
        <title>Sequencing the genomes of 1000 actinobacteria strains.</title>
        <authorList>
            <person name="Klenk H.-P."/>
        </authorList>
    </citation>
    <scope>NUCLEOTIDE SEQUENCE [LARGE SCALE GENOMIC DNA]</scope>
    <source>
        <strain evidence="3 4">DSM 46661</strain>
    </source>
</reference>
<proteinExistence type="predicted"/>
<dbReference type="RefSeq" id="WP_192744633.1">
    <property type="nucleotide sequence ID" value="NZ_JADBEJ010000005.1"/>
</dbReference>
<organism evidence="3 4">
    <name type="scientific">Amycolatopsis roodepoortensis</name>
    <dbReference type="NCBI Taxonomy" id="700274"/>
    <lineage>
        <taxon>Bacteria</taxon>
        <taxon>Bacillati</taxon>
        <taxon>Actinomycetota</taxon>
        <taxon>Actinomycetes</taxon>
        <taxon>Pseudonocardiales</taxon>
        <taxon>Pseudonocardiaceae</taxon>
        <taxon>Amycolatopsis</taxon>
    </lineage>
</organism>
<evidence type="ECO:0000313" key="3">
    <source>
        <dbReference type="EMBL" id="MBE1577468.1"/>
    </source>
</evidence>
<sequence>MFKRMSVAVLAAVTLGLLVTPPGHAAGAARYVAMGSSFAAGPGIPPQQPGTPAACGRSTKNYATLVAAERGFALTDVTCSGATTANILTSGQAGQPPQIEAVTRDTRLVTVTIGGNDVGYVGSLFTYGCQNTGGTNCGQVDQNAVRTALTTVHEKIGAVIAEVHRRAPRARVLVVDYLTIVPRTAPACDGVPLTPEQLVFEREVADRLATATRRAARAERATLVPAAAISSDHDACAAVPWMERYAAAPGRVPYHPNEAGMAAVADLVTERLRA</sequence>
<dbReference type="Pfam" id="PF13472">
    <property type="entry name" value="Lipase_GDSL_2"/>
    <property type="match status" value="1"/>
</dbReference>
<evidence type="ECO:0000313" key="4">
    <source>
        <dbReference type="Proteomes" id="UP000656548"/>
    </source>
</evidence>
<keyword evidence="4" id="KW-1185">Reference proteome</keyword>
<dbReference type="EMBL" id="JADBEJ010000005">
    <property type="protein sequence ID" value="MBE1577468.1"/>
    <property type="molecule type" value="Genomic_DNA"/>
</dbReference>
<gene>
    <name evidence="3" type="ORF">H4W30_004528</name>
</gene>
<dbReference type="PANTHER" id="PTHR37981">
    <property type="entry name" value="LIPASE 2"/>
    <property type="match status" value="1"/>
</dbReference>
<dbReference type="InterPro" id="IPR036514">
    <property type="entry name" value="SGNH_hydro_sf"/>
</dbReference>
<protein>
    <submittedName>
        <fullName evidence="3">Lysophospholipase L1-like esterase</fullName>
    </submittedName>
</protein>
<evidence type="ECO:0000259" key="2">
    <source>
        <dbReference type="Pfam" id="PF13472"/>
    </source>
</evidence>
<dbReference type="Proteomes" id="UP000656548">
    <property type="component" value="Unassembled WGS sequence"/>
</dbReference>